<feature type="domain" description="AAA" evidence="1">
    <location>
        <begin position="35"/>
        <end position="156"/>
    </location>
</feature>
<protein>
    <submittedName>
        <fullName evidence="3">ATPase component BioM of energizing module of biotin ECF transporter</fullName>
    </submittedName>
</protein>
<evidence type="ECO:0000259" key="2">
    <source>
        <dbReference type="Pfam" id="PF13635"/>
    </source>
</evidence>
<accession>A0A1W1EBG8</accession>
<gene>
    <name evidence="3" type="ORF">MNB_SV-5-1690</name>
</gene>
<dbReference type="PANTHER" id="PTHR42990">
    <property type="entry name" value="ATPASE"/>
    <property type="match status" value="1"/>
</dbReference>
<dbReference type="Pfam" id="PF13173">
    <property type="entry name" value="AAA_14"/>
    <property type="match status" value="1"/>
</dbReference>
<dbReference type="InterPro" id="IPR041682">
    <property type="entry name" value="AAA_14"/>
</dbReference>
<proteinExistence type="predicted"/>
<evidence type="ECO:0000259" key="1">
    <source>
        <dbReference type="Pfam" id="PF13173"/>
    </source>
</evidence>
<evidence type="ECO:0000313" key="3">
    <source>
        <dbReference type="EMBL" id="SFZ97371.1"/>
    </source>
</evidence>
<reference evidence="3" key="1">
    <citation type="submission" date="2016-10" db="EMBL/GenBank/DDBJ databases">
        <authorList>
            <person name="de Groot N.N."/>
        </authorList>
    </citation>
    <scope>NUCLEOTIDE SEQUENCE</scope>
</reference>
<dbReference type="Gene3D" id="3.40.50.300">
    <property type="entry name" value="P-loop containing nucleotide triphosphate hydrolases"/>
    <property type="match status" value="1"/>
</dbReference>
<dbReference type="SUPFAM" id="SSF52540">
    <property type="entry name" value="P-loop containing nucleoside triphosphate hydrolases"/>
    <property type="match status" value="1"/>
</dbReference>
<dbReference type="PANTHER" id="PTHR42990:SF1">
    <property type="entry name" value="AAA+ ATPASE DOMAIN-CONTAINING PROTEIN"/>
    <property type="match status" value="1"/>
</dbReference>
<dbReference type="InterPro" id="IPR025420">
    <property type="entry name" value="DUF4143"/>
</dbReference>
<organism evidence="3">
    <name type="scientific">hydrothermal vent metagenome</name>
    <dbReference type="NCBI Taxonomy" id="652676"/>
    <lineage>
        <taxon>unclassified sequences</taxon>
        <taxon>metagenomes</taxon>
        <taxon>ecological metagenomes</taxon>
    </lineage>
</organism>
<dbReference type="AlphaFoldDB" id="A0A1W1EBG8"/>
<dbReference type="InterPro" id="IPR027417">
    <property type="entry name" value="P-loop_NTPase"/>
</dbReference>
<feature type="domain" description="DUF4143" evidence="2">
    <location>
        <begin position="227"/>
        <end position="330"/>
    </location>
</feature>
<dbReference type="EMBL" id="FPKX01000005">
    <property type="protein sequence ID" value="SFZ97371.1"/>
    <property type="molecule type" value="Genomic_DNA"/>
</dbReference>
<sequence length="407" mass="47188">MIDFTLFFEEQQRMVANVTQKHKRYLYEQIEWEARCLLITGQRGAGKTTLMLQHLKEHFHQSPKALYISVDNPYFKNISLYEFAREFEKFGGEVLYIDEIHKYDEWSTHIKSIYDATELKLVISGSSMIQIHTQESDLSRRVLQYRLANLSFREYLAFQDIATFEAYTLEEIFTEHFSIASRISEEIKPLMHFKAYLEHGCYPFVLEERGSYQQRLIGVINQILEVDMPYVTNIKHAQIDKVKKLVYLLSTSVPMKPNISKLATSIEVSRPTLMEYLYYLELGSLVNSVNQHARGYGVMSKADKLYMYNTNLMHAISHNADTGTQREAFFVNQIKSAFYNDHTLLDEHLLLSSQGDFLIENRYTVEVGGSGKSFAQVKDVDNAFVAADNIEVGVGNKIPLWLFGFLY</sequence>
<dbReference type="Pfam" id="PF13635">
    <property type="entry name" value="DUF4143"/>
    <property type="match status" value="1"/>
</dbReference>
<name>A0A1W1EBG8_9ZZZZ</name>